<name>A0ABV2TVY2_9FLAO</name>
<keyword evidence="2" id="KW-1185">Reference proteome</keyword>
<dbReference type="InterPro" id="IPR054207">
    <property type="entry name" value="DUF6913"/>
</dbReference>
<proteinExistence type="predicted"/>
<protein>
    <submittedName>
        <fullName evidence="1">Uncharacterized protein</fullName>
    </submittedName>
</protein>
<evidence type="ECO:0000313" key="1">
    <source>
        <dbReference type="EMBL" id="MET7029422.1"/>
    </source>
</evidence>
<dbReference type="Proteomes" id="UP001549773">
    <property type="component" value="Unassembled WGS sequence"/>
</dbReference>
<comment type="caution">
    <text evidence="1">The sequence shown here is derived from an EMBL/GenBank/DDBJ whole genome shotgun (WGS) entry which is preliminary data.</text>
</comment>
<dbReference type="Pfam" id="PF21857">
    <property type="entry name" value="DUF6913"/>
    <property type="match status" value="1"/>
</dbReference>
<dbReference type="RefSeq" id="WP_354618234.1">
    <property type="nucleotide sequence ID" value="NZ_JBEWYP010000003.1"/>
</dbReference>
<gene>
    <name evidence="1" type="ORF">ABXZ32_08440</name>
</gene>
<sequence>MFLRAITDKFKHMSGQKFLKRELGKKTQHTGSKKGVTSIGCIVNLDQFDNVDVFYDLVNEFSLPPNAVQVIGYKEEYNKNSPYAKPMFSDRDLGWRGEIQNGYAQEFLNKEFDVLINYYTEDKLLLQLMTLHTKARLNVGFGEVDKDLNDLILNTSIKDFTIFKKELKKYLFILNEIK</sequence>
<dbReference type="EMBL" id="JBEWYP010000003">
    <property type="protein sequence ID" value="MET7029422.1"/>
    <property type="molecule type" value="Genomic_DNA"/>
</dbReference>
<reference evidence="1 2" key="1">
    <citation type="submission" date="2024-07" db="EMBL/GenBank/DDBJ databases">
        <title>The genome sequence of type strain Sediminicola luteus GDMCC 1.2596T.</title>
        <authorList>
            <person name="Liu Y."/>
        </authorList>
    </citation>
    <scope>NUCLEOTIDE SEQUENCE [LARGE SCALE GENOMIC DNA]</scope>
    <source>
        <strain evidence="1 2">GDMCC 1.2596</strain>
    </source>
</reference>
<accession>A0ABV2TVY2</accession>
<organism evidence="1 2">
    <name type="scientific">Sediminicola luteus</name>
    <dbReference type="NCBI Taxonomy" id="319238"/>
    <lineage>
        <taxon>Bacteria</taxon>
        <taxon>Pseudomonadati</taxon>
        <taxon>Bacteroidota</taxon>
        <taxon>Flavobacteriia</taxon>
        <taxon>Flavobacteriales</taxon>
        <taxon>Flavobacteriaceae</taxon>
        <taxon>Sediminicola</taxon>
    </lineage>
</organism>
<evidence type="ECO:0000313" key="2">
    <source>
        <dbReference type="Proteomes" id="UP001549773"/>
    </source>
</evidence>